<evidence type="ECO:0000259" key="16">
    <source>
        <dbReference type="PROSITE" id="PS50112"/>
    </source>
</evidence>
<keyword evidence="5" id="KW-0547">Nucleotide-binding</keyword>
<keyword evidence="18" id="KW-1185">Reference proteome</keyword>
<dbReference type="PANTHER" id="PTHR43065">
    <property type="entry name" value="SENSOR HISTIDINE KINASE"/>
    <property type="match status" value="1"/>
</dbReference>
<organism evidence="17 18">
    <name type="scientific">Marinobacter zhanjiangensis</name>
    <dbReference type="NCBI Taxonomy" id="578215"/>
    <lineage>
        <taxon>Bacteria</taxon>
        <taxon>Pseudomonadati</taxon>
        <taxon>Pseudomonadota</taxon>
        <taxon>Gammaproteobacteria</taxon>
        <taxon>Pseudomonadales</taxon>
        <taxon>Marinobacteraceae</taxon>
        <taxon>Marinobacter</taxon>
    </lineage>
</organism>
<dbReference type="Gene3D" id="3.30.450.20">
    <property type="entry name" value="PAS domain"/>
    <property type="match status" value="1"/>
</dbReference>
<comment type="function">
    <text evidence="11">Member of the two-component regulatory system NtrB/NtrC, which controls expression of the nitrogen-regulated (ntr) genes in response to nitrogen limitation. Under conditions of nitrogen limitation, NtrB autophosphorylates and transfers the phosphoryl group to NtrC. In the presence of nitrogen, acts as a phosphatase that dephosphorylates and inactivates NtrC.</text>
</comment>
<evidence type="ECO:0000256" key="3">
    <source>
        <dbReference type="ARBA" id="ARBA00022553"/>
    </source>
</evidence>
<dbReference type="SMART" id="SM00091">
    <property type="entry name" value="PAS"/>
    <property type="match status" value="1"/>
</dbReference>
<evidence type="ECO:0000256" key="11">
    <source>
        <dbReference type="ARBA" id="ARBA00037696"/>
    </source>
</evidence>
<dbReference type="SUPFAM" id="SSF55785">
    <property type="entry name" value="PYP-like sensor domain (PAS domain)"/>
    <property type="match status" value="1"/>
</dbReference>
<dbReference type="Proteomes" id="UP000601597">
    <property type="component" value="Unassembled WGS sequence"/>
</dbReference>
<evidence type="ECO:0000313" key="18">
    <source>
        <dbReference type="Proteomes" id="UP000601597"/>
    </source>
</evidence>
<evidence type="ECO:0000313" key="17">
    <source>
        <dbReference type="EMBL" id="GGY81007.1"/>
    </source>
</evidence>
<evidence type="ECO:0000256" key="14">
    <source>
        <dbReference type="ARBA" id="ARBA00043094"/>
    </source>
</evidence>
<name>A0ABQ3B6E0_9GAMM</name>
<comment type="caution">
    <text evidence="17">The sequence shown here is derived from an EMBL/GenBank/DDBJ whole genome shotgun (WGS) entry which is preliminary data.</text>
</comment>
<dbReference type="InterPro" id="IPR013767">
    <property type="entry name" value="PAS_fold"/>
</dbReference>
<dbReference type="InterPro" id="IPR035965">
    <property type="entry name" value="PAS-like_dom_sf"/>
</dbReference>
<dbReference type="InterPro" id="IPR003661">
    <property type="entry name" value="HisK_dim/P_dom"/>
</dbReference>
<dbReference type="InterPro" id="IPR036890">
    <property type="entry name" value="HATPase_C_sf"/>
</dbReference>
<dbReference type="InterPro" id="IPR036097">
    <property type="entry name" value="HisK_dim/P_sf"/>
</dbReference>
<dbReference type="NCBIfam" id="NF008293">
    <property type="entry name" value="PRK11073.1"/>
    <property type="match status" value="1"/>
</dbReference>
<dbReference type="Pfam" id="PF00989">
    <property type="entry name" value="PAS"/>
    <property type="match status" value="1"/>
</dbReference>
<dbReference type="CDD" id="cd00130">
    <property type="entry name" value="PAS"/>
    <property type="match status" value="1"/>
</dbReference>
<dbReference type="EC" id="2.7.13.3" evidence="2"/>
<dbReference type="Gene3D" id="3.30.565.10">
    <property type="entry name" value="Histidine kinase-like ATPase, C-terminal domain"/>
    <property type="match status" value="1"/>
</dbReference>
<dbReference type="EMBL" id="BMXV01000007">
    <property type="protein sequence ID" value="GGY81007.1"/>
    <property type="molecule type" value="Genomic_DNA"/>
</dbReference>
<keyword evidence="4" id="KW-0808">Transferase</keyword>
<comment type="catalytic activity">
    <reaction evidence="1">
        <text>ATP + protein L-histidine = ADP + protein N-phospho-L-histidine.</text>
        <dbReference type="EC" id="2.7.13.3"/>
    </reaction>
</comment>
<dbReference type="SMART" id="SM00387">
    <property type="entry name" value="HATPase_c"/>
    <property type="match status" value="1"/>
</dbReference>
<keyword evidence="10" id="KW-0535">Nitrogen fixation</keyword>
<dbReference type="Pfam" id="PF00512">
    <property type="entry name" value="HisKA"/>
    <property type="match status" value="1"/>
</dbReference>
<reference evidence="18" key="1">
    <citation type="journal article" date="2019" name="Int. J. Syst. Evol. Microbiol.">
        <title>The Global Catalogue of Microorganisms (GCM) 10K type strain sequencing project: providing services to taxonomists for standard genome sequencing and annotation.</title>
        <authorList>
            <consortium name="The Broad Institute Genomics Platform"/>
            <consortium name="The Broad Institute Genome Sequencing Center for Infectious Disease"/>
            <person name="Wu L."/>
            <person name="Ma J."/>
        </authorList>
    </citation>
    <scope>NUCLEOTIDE SEQUENCE [LARGE SCALE GENOMIC DNA]</scope>
    <source>
        <strain evidence="18">KCTC 22280</strain>
    </source>
</reference>
<keyword evidence="8" id="KW-0067">ATP-binding</keyword>
<dbReference type="InterPro" id="IPR005467">
    <property type="entry name" value="His_kinase_dom"/>
</dbReference>
<dbReference type="SUPFAM" id="SSF47384">
    <property type="entry name" value="Homodimeric domain of signal transducing histidine kinase"/>
    <property type="match status" value="1"/>
</dbReference>
<evidence type="ECO:0000256" key="10">
    <source>
        <dbReference type="ARBA" id="ARBA00023231"/>
    </source>
</evidence>
<feature type="domain" description="Histidine kinase" evidence="15">
    <location>
        <begin position="137"/>
        <end position="358"/>
    </location>
</feature>
<dbReference type="InterPro" id="IPR004358">
    <property type="entry name" value="Sig_transdc_His_kin-like_C"/>
</dbReference>
<dbReference type="GO" id="GO:0016301">
    <property type="term" value="F:kinase activity"/>
    <property type="evidence" value="ECO:0007669"/>
    <property type="project" value="UniProtKB-KW"/>
</dbReference>
<evidence type="ECO:0000256" key="13">
    <source>
        <dbReference type="ARBA" id="ARBA00042313"/>
    </source>
</evidence>
<keyword evidence="7" id="KW-0378">Hydrolase</keyword>
<dbReference type="RefSeq" id="WP_189577644.1">
    <property type="nucleotide sequence ID" value="NZ_BMXV01000007.1"/>
</dbReference>
<keyword evidence="6 17" id="KW-0418">Kinase</keyword>
<dbReference type="PRINTS" id="PR00344">
    <property type="entry name" value="BCTRLSENSOR"/>
</dbReference>
<evidence type="ECO:0000256" key="12">
    <source>
        <dbReference type="ARBA" id="ARBA00039567"/>
    </source>
</evidence>
<gene>
    <name evidence="17" type="primary">ntrB</name>
    <name evidence="17" type="ORF">GCM10007071_30470</name>
</gene>
<evidence type="ECO:0000259" key="15">
    <source>
        <dbReference type="PROSITE" id="PS50109"/>
    </source>
</evidence>
<accession>A0ABQ3B6E0</accession>
<dbReference type="SMART" id="SM00388">
    <property type="entry name" value="HisKA"/>
    <property type="match status" value="1"/>
</dbReference>
<dbReference type="PROSITE" id="PS50112">
    <property type="entry name" value="PAS"/>
    <property type="match status" value="1"/>
</dbReference>
<evidence type="ECO:0000256" key="7">
    <source>
        <dbReference type="ARBA" id="ARBA00022801"/>
    </source>
</evidence>
<evidence type="ECO:0000256" key="5">
    <source>
        <dbReference type="ARBA" id="ARBA00022741"/>
    </source>
</evidence>
<dbReference type="Pfam" id="PF02518">
    <property type="entry name" value="HATPase_c"/>
    <property type="match status" value="1"/>
</dbReference>
<dbReference type="SUPFAM" id="SSF55874">
    <property type="entry name" value="ATPase domain of HSP90 chaperone/DNA topoisomerase II/histidine kinase"/>
    <property type="match status" value="1"/>
</dbReference>
<evidence type="ECO:0000256" key="9">
    <source>
        <dbReference type="ARBA" id="ARBA00023012"/>
    </source>
</evidence>
<dbReference type="Gene3D" id="1.10.287.130">
    <property type="match status" value="1"/>
</dbReference>
<sequence length="361" mass="40693">MSAVTDYRTILDSLTTAVIVVDNDLRIDYLNPAAESMLETSLARIHRIRLAALLLETDQSLDTLQAAVETGQTYTRREAEFLLANGSRLTVDYSVTPYGTDGSHLLLEIQPRDRLLRISREEDLLTQQETTRILVRGMAHEIKNPLGGIRGAAQLLDRELSDDSQKEYTQVIIDEADRLRGLVDRMLGPNRALTLAPTNIHEVLERVRTLLEAESRGRLNFRRDYDISLPEFPGDKEQLIQAFLNIARNAMEAAFDYRDQPCSTEPPTITFRTRVLRQFTIGQKRHRLVCRVDIIDNGPGIPQDLLQNIFYPMISGRANGTGLGLSITQSIIGQHHGLVECESEPGSTDFIIFLPLEETTR</sequence>
<proteinExistence type="predicted"/>
<feature type="domain" description="PAS" evidence="16">
    <location>
        <begin position="3"/>
        <end position="38"/>
    </location>
</feature>
<keyword evidence="9" id="KW-0902">Two-component regulatory system</keyword>
<evidence type="ECO:0000256" key="6">
    <source>
        <dbReference type="ARBA" id="ARBA00022777"/>
    </source>
</evidence>
<evidence type="ECO:0000256" key="4">
    <source>
        <dbReference type="ARBA" id="ARBA00022679"/>
    </source>
</evidence>
<dbReference type="InterPro" id="IPR000014">
    <property type="entry name" value="PAS"/>
</dbReference>
<dbReference type="InterPro" id="IPR003594">
    <property type="entry name" value="HATPase_dom"/>
</dbReference>
<dbReference type="PROSITE" id="PS50109">
    <property type="entry name" value="HIS_KIN"/>
    <property type="match status" value="1"/>
</dbReference>
<evidence type="ECO:0000256" key="8">
    <source>
        <dbReference type="ARBA" id="ARBA00022840"/>
    </source>
</evidence>
<evidence type="ECO:0000256" key="1">
    <source>
        <dbReference type="ARBA" id="ARBA00000085"/>
    </source>
</evidence>
<protein>
    <recommendedName>
        <fullName evidence="12">Sensory histidine kinase/phosphatase NtrB</fullName>
        <ecNumber evidence="2">2.7.13.3</ecNumber>
    </recommendedName>
    <alternativeName>
        <fullName evidence="13">Nitrogen regulation protein NR(II)</fullName>
    </alternativeName>
    <alternativeName>
        <fullName evidence="14">Nitrogen regulator II</fullName>
    </alternativeName>
</protein>
<dbReference type="CDD" id="cd00082">
    <property type="entry name" value="HisKA"/>
    <property type="match status" value="1"/>
</dbReference>
<evidence type="ECO:0000256" key="2">
    <source>
        <dbReference type="ARBA" id="ARBA00012438"/>
    </source>
</evidence>
<dbReference type="PANTHER" id="PTHR43065:SF16">
    <property type="entry name" value="SENSORY HISTIDINE KINASE_PHOSPHATASE NTRB"/>
    <property type="match status" value="1"/>
</dbReference>
<keyword evidence="3" id="KW-0597">Phosphoprotein</keyword>